<comment type="caution">
    <text evidence="2">The sequence shown here is derived from an EMBL/GenBank/DDBJ whole genome shotgun (WGS) entry which is preliminary data.</text>
</comment>
<accession>A0A4Y2L3I3</accession>
<dbReference type="EMBL" id="BGPR01274773">
    <property type="protein sequence ID" value="GBN08176.1"/>
    <property type="molecule type" value="Genomic_DNA"/>
</dbReference>
<dbReference type="AlphaFoldDB" id="A0A4Y2L3I3"/>
<keyword evidence="3" id="KW-1185">Reference proteome</keyword>
<evidence type="ECO:0000313" key="2">
    <source>
        <dbReference type="EMBL" id="GBN08176.1"/>
    </source>
</evidence>
<dbReference type="Proteomes" id="UP000499080">
    <property type="component" value="Unassembled WGS sequence"/>
</dbReference>
<name>A0A4Y2L3I3_ARAVE</name>
<organism evidence="2 3">
    <name type="scientific">Araneus ventricosus</name>
    <name type="common">Orbweaver spider</name>
    <name type="synonym">Epeira ventricosa</name>
    <dbReference type="NCBI Taxonomy" id="182803"/>
    <lineage>
        <taxon>Eukaryota</taxon>
        <taxon>Metazoa</taxon>
        <taxon>Ecdysozoa</taxon>
        <taxon>Arthropoda</taxon>
        <taxon>Chelicerata</taxon>
        <taxon>Arachnida</taxon>
        <taxon>Araneae</taxon>
        <taxon>Araneomorphae</taxon>
        <taxon>Entelegynae</taxon>
        <taxon>Araneoidea</taxon>
        <taxon>Araneidae</taxon>
        <taxon>Araneus</taxon>
    </lineage>
</organism>
<evidence type="ECO:0000313" key="3">
    <source>
        <dbReference type="Proteomes" id="UP000499080"/>
    </source>
</evidence>
<evidence type="ECO:0000256" key="1">
    <source>
        <dbReference type="SAM" id="MobiDB-lite"/>
    </source>
</evidence>
<gene>
    <name evidence="2" type="ORF">AVEN_260668_1</name>
</gene>
<feature type="non-terminal residue" evidence="2">
    <location>
        <position position="1"/>
    </location>
</feature>
<sequence>CRFSFIWLYYRPVLKQHDDFLGTDLNFEPRSDDEVYTSAVNVRTTPGPTIDLTYTAEPSGEESQTLPLGNHGSN</sequence>
<protein>
    <submittedName>
        <fullName evidence="2">Uncharacterized protein</fullName>
    </submittedName>
</protein>
<proteinExistence type="predicted"/>
<feature type="region of interest" description="Disordered" evidence="1">
    <location>
        <begin position="55"/>
        <end position="74"/>
    </location>
</feature>
<reference evidence="2 3" key="1">
    <citation type="journal article" date="2019" name="Sci. Rep.">
        <title>Orb-weaving spider Araneus ventricosus genome elucidates the spidroin gene catalogue.</title>
        <authorList>
            <person name="Kono N."/>
            <person name="Nakamura H."/>
            <person name="Ohtoshi R."/>
            <person name="Moran D.A.P."/>
            <person name="Shinohara A."/>
            <person name="Yoshida Y."/>
            <person name="Fujiwara M."/>
            <person name="Mori M."/>
            <person name="Tomita M."/>
            <person name="Arakawa K."/>
        </authorList>
    </citation>
    <scope>NUCLEOTIDE SEQUENCE [LARGE SCALE GENOMIC DNA]</scope>
</reference>
<feature type="compositionally biased region" description="Polar residues" evidence="1">
    <location>
        <begin position="61"/>
        <end position="74"/>
    </location>
</feature>